<evidence type="ECO:0000313" key="3">
    <source>
        <dbReference type="Proteomes" id="UP000324222"/>
    </source>
</evidence>
<organism evidence="2 3">
    <name type="scientific">Portunus trituberculatus</name>
    <name type="common">Swimming crab</name>
    <name type="synonym">Neptunus trituberculatus</name>
    <dbReference type="NCBI Taxonomy" id="210409"/>
    <lineage>
        <taxon>Eukaryota</taxon>
        <taxon>Metazoa</taxon>
        <taxon>Ecdysozoa</taxon>
        <taxon>Arthropoda</taxon>
        <taxon>Crustacea</taxon>
        <taxon>Multicrustacea</taxon>
        <taxon>Malacostraca</taxon>
        <taxon>Eumalacostraca</taxon>
        <taxon>Eucarida</taxon>
        <taxon>Decapoda</taxon>
        <taxon>Pleocyemata</taxon>
        <taxon>Brachyura</taxon>
        <taxon>Eubrachyura</taxon>
        <taxon>Portunoidea</taxon>
        <taxon>Portunidae</taxon>
        <taxon>Portuninae</taxon>
        <taxon>Portunus</taxon>
    </lineage>
</organism>
<comment type="caution">
    <text evidence="2">The sequence shown here is derived from an EMBL/GenBank/DDBJ whole genome shotgun (WGS) entry which is preliminary data.</text>
</comment>
<feature type="region of interest" description="Disordered" evidence="1">
    <location>
        <begin position="1"/>
        <end position="37"/>
    </location>
</feature>
<evidence type="ECO:0000256" key="1">
    <source>
        <dbReference type="SAM" id="MobiDB-lite"/>
    </source>
</evidence>
<name>A0A5B7HKM2_PORTR</name>
<dbReference type="Proteomes" id="UP000324222">
    <property type="component" value="Unassembled WGS sequence"/>
</dbReference>
<dbReference type="AlphaFoldDB" id="A0A5B7HKM2"/>
<accession>A0A5B7HKM2</accession>
<evidence type="ECO:0000313" key="2">
    <source>
        <dbReference type="EMBL" id="MPC69144.1"/>
    </source>
</evidence>
<feature type="compositionally biased region" description="Basic residues" evidence="1">
    <location>
        <begin position="21"/>
        <end position="31"/>
    </location>
</feature>
<protein>
    <submittedName>
        <fullName evidence="2">Uncharacterized protein</fullName>
    </submittedName>
</protein>
<proteinExistence type="predicted"/>
<reference evidence="2 3" key="1">
    <citation type="submission" date="2019-05" db="EMBL/GenBank/DDBJ databases">
        <title>Another draft genome of Portunus trituberculatus and its Hox gene families provides insights of decapod evolution.</title>
        <authorList>
            <person name="Jeong J.-H."/>
            <person name="Song I."/>
            <person name="Kim S."/>
            <person name="Choi T."/>
            <person name="Kim D."/>
            <person name="Ryu S."/>
            <person name="Kim W."/>
        </authorList>
    </citation>
    <scope>NUCLEOTIDE SEQUENCE [LARGE SCALE GENOMIC DNA]</scope>
    <source>
        <tissue evidence="2">Muscle</tissue>
    </source>
</reference>
<keyword evidence="3" id="KW-1185">Reference proteome</keyword>
<dbReference type="EMBL" id="VSRR010028938">
    <property type="protein sequence ID" value="MPC69144.1"/>
    <property type="molecule type" value="Genomic_DNA"/>
</dbReference>
<sequence>MYAENYLRGSSANSIGGAGHRAGKHSTRRNFLKSQQTKYRKAKKIPYELGSQLALKQSRHLLQQDQDQQHVKLETVGYAAPPGAPCDNPCDTTGGLHYLHYPPITIGVTVPQKY</sequence>
<gene>
    <name evidence="2" type="ORF">E2C01_063359</name>
</gene>